<dbReference type="InterPro" id="IPR036869">
    <property type="entry name" value="J_dom_sf"/>
</dbReference>
<dbReference type="AlphaFoldDB" id="A0A8T0GSR4"/>
<feature type="region of interest" description="Disordered" evidence="1">
    <location>
        <begin position="371"/>
        <end position="530"/>
    </location>
</feature>
<feature type="compositionally biased region" description="Polar residues" evidence="1">
    <location>
        <begin position="106"/>
        <end position="117"/>
    </location>
</feature>
<dbReference type="OrthoDB" id="1717591at2759"/>
<accession>A0A8T0GSR4</accession>
<protein>
    <recommendedName>
        <fullName evidence="4">Auxilin-related protein 2</fullName>
    </recommendedName>
</protein>
<dbReference type="GO" id="GO:0072583">
    <property type="term" value="P:clathrin-dependent endocytosis"/>
    <property type="evidence" value="ECO:0007669"/>
    <property type="project" value="TreeGrafter"/>
</dbReference>
<sequence length="1048" mass="114232">MEDFANILHRDYGLKPGGKSAPMAGGAGQHARAGSAGGSMGRSGSASRMASDDVFGGSLFNSAPGNGGSARSSSSGALYDDVFGGPPTGVSSSSNDFGDLLGGFKTSGSRPQPSQNFADDLLGGYSAPKPPQATAHASTSSLDDIFSGGLGQTRTSSHSSFSARNHDDDPFSSFSMPKPEPKVTKSQTLFDDDWNFGASKSKPASRGSTLHASIDSDLLGGFSTSGSRSKHGTPFRSPPSSPPRAKNSEPVFDEFLPGFGGGDHGKRTVVSDADAMRGIPIISTDDDDVFSSVPSSTSAPTPDPFQSIPSVKSGGDADASRGIPSVTPLDADEMRGIPPMSSASPTVGGDPFSSAAKSDPFANIIADSTPPAAASYADPLDPFNMPPASVPSSNGVTEGSSAHFSNGGGSYDPFDGFPQPSPVATSKAKEESTPSRSGSGSDGRESSQGSGTWDDRPSRRGFGKVPFNVDLNEAPEVASPTYPSGKYAGRTDSDSNGFAPKFDDEPKFDEPSMLGDERSNSSRHDTDKVPIDIFEENWLTVDDLKLVTPASATRPPSRAPPRPGFDKSRSSRGAASQRNSVGERSVGERSRGRSDELPAYRDSRPNGPDASKEEELARERAAAREREAALVQKEREAAERDRAVRQRERAERQRERERQMDRLREQETARNAEPTRERVDVRNEVPNARDDEAAERAKKAAEKAAKEAQHRMEKAAAERAIAEARERAERAALQRAAAARENAREKEQREKEQKERDEREKREREERARRERAKEERERERVRREREERERREREDREKERERDRERDRMRERERGAAEQPRPTSASSRATSEPRQRPPTNQPASSGGDVRRPSPGNPVYSSTGSSPMPTPAPRNPQPSMKAVDDWTTLLTQTAPTGDEFQDIPGETPERRKLRMERHQKTIERAQQALKEKNDRDKAQAMEQAERSRSAGSLDAEIRRWATGKEGNLRALLSSLHLVLWPETNWKPLSLTDLITGISVKKAYQRAILCVHPDKVQQKGATVQQKYIAEKVFDLLKEGFAKFNSTELY</sequence>
<dbReference type="GO" id="GO:0072318">
    <property type="term" value="P:clathrin coat disassembly"/>
    <property type="evidence" value="ECO:0007669"/>
    <property type="project" value="TreeGrafter"/>
</dbReference>
<feature type="compositionally biased region" description="Polar residues" evidence="1">
    <location>
        <begin position="152"/>
        <end position="163"/>
    </location>
</feature>
<feature type="region of interest" description="Disordered" evidence="1">
    <location>
        <begin position="930"/>
        <end position="950"/>
    </location>
</feature>
<comment type="caution">
    <text evidence="2">The sequence shown here is derived from an EMBL/GenBank/DDBJ whole genome shotgun (WGS) entry which is preliminary data.</text>
</comment>
<evidence type="ECO:0000313" key="2">
    <source>
        <dbReference type="EMBL" id="KAG0560708.1"/>
    </source>
</evidence>
<dbReference type="PANTHER" id="PTHR23172:SF19">
    <property type="entry name" value="J DOMAIN-CONTAINING PROTEIN"/>
    <property type="match status" value="1"/>
</dbReference>
<dbReference type="EMBL" id="CM026430">
    <property type="protein sequence ID" value="KAG0560708.1"/>
    <property type="molecule type" value="Genomic_DNA"/>
</dbReference>
<feature type="compositionally biased region" description="Basic and acidic residues" evidence="1">
    <location>
        <begin position="585"/>
        <end position="732"/>
    </location>
</feature>
<reference evidence="2" key="1">
    <citation type="submission" date="2020-06" db="EMBL/GenBank/DDBJ databases">
        <title>WGS assembly of Ceratodon purpureus strain R40.</title>
        <authorList>
            <person name="Carey S.B."/>
            <person name="Jenkins J."/>
            <person name="Shu S."/>
            <person name="Lovell J.T."/>
            <person name="Sreedasyam A."/>
            <person name="Maumus F."/>
            <person name="Tiley G.P."/>
            <person name="Fernandez-Pozo N."/>
            <person name="Barry K."/>
            <person name="Chen C."/>
            <person name="Wang M."/>
            <person name="Lipzen A."/>
            <person name="Daum C."/>
            <person name="Saski C.A."/>
            <person name="Payton A.C."/>
            <person name="Mcbreen J.C."/>
            <person name="Conrad R.E."/>
            <person name="Kollar L.M."/>
            <person name="Olsson S."/>
            <person name="Huttunen S."/>
            <person name="Landis J.B."/>
            <person name="Wickett N.J."/>
            <person name="Johnson M.G."/>
            <person name="Rensing S.A."/>
            <person name="Grimwood J."/>
            <person name="Schmutz J."/>
            <person name="Mcdaniel S.F."/>
        </authorList>
    </citation>
    <scope>NUCLEOTIDE SEQUENCE</scope>
    <source>
        <strain evidence="2">R40</strain>
    </source>
</reference>
<gene>
    <name evidence="2" type="ORF">KC19_9G006500</name>
</gene>
<feature type="compositionally biased region" description="Polar residues" evidence="1">
    <location>
        <begin position="390"/>
        <end position="404"/>
    </location>
</feature>
<feature type="compositionally biased region" description="Basic and acidic residues" evidence="1">
    <location>
        <begin position="930"/>
        <end position="948"/>
    </location>
</feature>
<evidence type="ECO:0000256" key="1">
    <source>
        <dbReference type="SAM" id="MobiDB-lite"/>
    </source>
</evidence>
<dbReference type="SUPFAM" id="SSF46565">
    <property type="entry name" value="Chaperone J-domain"/>
    <property type="match status" value="1"/>
</dbReference>
<feature type="compositionally biased region" description="Low complexity" evidence="1">
    <location>
        <begin position="290"/>
        <end position="300"/>
    </location>
</feature>
<dbReference type="GO" id="GO:0031982">
    <property type="term" value="C:vesicle"/>
    <property type="evidence" value="ECO:0007669"/>
    <property type="project" value="TreeGrafter"/>
</dbReference>
<feature type="compositionally biased region" description="Basic and acidic residues" evidence="1">
    <location>
        <begin position="741"/>
        <end position="817"/>
    </location>
</feature>
<dbReference type="GO" id="GO:0005737">
    <property type="term" value="C:cytoplasm"/>
    <property type="evidence" value="ECO:0007669"/>
    <property type="project" value="TreeGrafter"/>
</dbReference>
<dbReference type="PANTHER" id="PTHR23172">
    <property type="entry name" value="AUXILIN/CYCLIN G-ASSOCIATED KINASE-RELATED"/>
    <property type="match status" value="1"/>
</dbReference>
<feature type="region of interest" description="Disordered" evidence="1">
    <location>
        <begin position="548"/>
        <end position="917"/>
    </location>
</feature>
<feature type="region of interest" description="Disordered" evidence="1">
    <location>
        <begin position="284"/>
        <end position="358"/>
    </location>
</feature>
<feature type="region of interest" description="Disordered" evidence="1">
    <location>
        <begin position="11"/>
        <end position="271"/>
    </location>
</feature>
<dbReference type="Gene3D" id="1.10.287.110">
    <property type="entry name" value="DnaJ domain"/>
    <property type="match status" value="1"/>
</dbReference>
<feature type="compositionally biased region" description="Polar residues" evidence="1">
    <location>
        <begin position="822"/>
        <end position="845"/>
    </location>
</feature>
<evidence type="ECO:0008006" key="4">
    <source>
        <dbReference type="Google" id="ProtNLM"/>
    </source>
</evidence>
<dbReference type="GO" id="GO:0030276">
    <property type="term" value="F:clathrin binding"/>
    <property type="evidence" value="ECO:0007669"/>
    <property type="project" value="TreeGrafter"/>
</dbReference>
<name>A0A8T0GSR4_CERPU</name>
<feature type="compositionally biased region" description="Basic and acidic residues" evidence="1">
    <location>
        <begin position="501"/>
        <end position="530"/>
    </location>
</feature>
<evidence type="ECO:0000313" key="3">
    <source>
        <dbReference type="Proteomes" id="UP000822688"/>
    </source>
</evidence>
<dbReference type="Proteomes" id="UP000822688">
    <property type="component" value="Chromosome 9"/>
</dbReference>
<keyword evidence="3" id="KW-1185">Reference proteome</keyword>
<proteinExistence type="predicted"/>
<organism evidence="2 3">
    <name type="scientific">Ceratodon purpureus</name>
    <name type="common">Fire moss</name>
    <name type="synonym">Dicranum purpureum</name>
    <dbReference type="NCBI Taxonomy" id="3225"/>
    <lineage>
        <taxon>Eukaryota</taxon>
        <taxon>Viridiplantae</taxon>
        <taxon>Streptophyta</taxon>
        <taxon>Embryophyta</taxon>
        <taxon>Bryophyta</taxon>
        <taxon>Bryophytina</taxon>
        <taxon>Bryopsida</taxon>
        <taxon>Dicranidae</taxon>
        <taxon>Pseudoditrichales</taxon>
        <taxon>Ditrichaceae</taxon>
        <taxon>Ceratodon</taxon>
    </lineage>
</organism>